<dbReference type="EMBL" id="RCBY01000413">
    <property type="protein sequence ID" value="RQH20530.1"/>
    <property type="molecule type" value="Genomic_DNA"/>
</dbReference>
<keyword evidence="4" id="KW-0418">Kinase</keyword>
<organism evidence="7 8">
    <name type="scientific">Okeania hirsuta</name>
    <dbReference type="NCBI Taxonomy" id="1458930"/>
    <lineage>
        <taxon>Bacteria</taxon>
        <taxon>Bacillati</taxon>
        <taxon>Cyanobacteriota</taxon>
        <taxon>Cyanophyceae</taxon>
        <taxon>Oscillatoriophycideae</taxon>
        <taxon>Oscillatoriales</taxon>
        <taxon>Microcoleaceae</taxon>
        <taxon>Okeania</taxon>
    </lineage>
</organism>
<dbReference type="AlphaFoldDB" id="A0A3N6NV21"/>
<dbReference type="Pfam" id="PF02518">
    <property type="entry name" value="HATPase_c"/>
    <property type="match status" value="1"/>
</dbReference>
<comment type="catalytic activity">
    <reaction evidence="1">
        <text>ATP + protein L-histidine = ADP + protein N-phospho-L-histidine.</text>
        <dbReference type="EC" id="2.7.13.3"/>
    </reaction>
</comment>
<keyword evidence="3" id="KW-0808">Transferase</keyword>
<dbReference type="InterPro" id="IPR004358">
    <property type="entry name" value="Sig_transdc_His_kin-like_C"/>
</dbReference>
<dbReference type="GO" id="GO:0000160">
    <property type="term" value="P:phosphorelay signal transduction system"/>
    <property type="evidence" value="ECO:0007669"/>
    <property type="project" value="UniProtKB-KW"/>
</dbReference>
<reference evidence="7 8" key="1">
    <citation type="journal article" date="2018" name="ACS Chem. Biol.">
        <title>Ketoreductase domain dysfunction expands chemodiversity: malyngamide biosynthesis in the cyanobacterium Okeania hirsuta.</title>
        <authorList>
            <person name="Moss N.A."/>
            <person name="Leao T."/>
            <person name="Rankin M."/>
            <person name="McCullough T.M."/>
            <person name="Qu P."/>
            <person name="Korobeynikov A."/>
            <person name="Smith J.L."/>
            <person name="Gerwick L."/>
            <person name="Gerwick W.H."/>
        </authorList>
    </citation>
    <scope>NUCLEOTIDE SEQUENCE [LARGE SCALE GENOMIC DNA]</scope>
    <source>
        <strain evidence="7 8">PAB10Feb10-1</strain>
    </source>
</reference>
<dbReference type="Gene3D" id="3.30.565.10">
    <property type="entry name" value="Histidine kinase-like ATPase, C-terminal domain"/>
    <property type="match status" value="1"/>
</dbReference>
<evidence type="ECO:0000313" key="8">
    <source>
        <dbReference type="Proteomes" id="UP000269154"/>
    </source>
</evidence>
<evidence type="ECO:0000313" key="7">
    <source>
        <dbReference type="EMBL" id="RQH20530.1"/>
    </source>
</evidence>
<evidence type="ECO:0000256" key="3">
    <source>
        <dbReference type="ARBA" id="ARBA00022679"/>
    </source>
</evidence>
<dbReference type="EC" id="2.7.13.3" evidence="2"/>
<gene>
    <name evidence="7" type="ORF">D5R40_31960</name>
</gene>
<evidence type="ECO:0000256" key="2">
    <source>
        <dbReference type="ARBA" id="ARBA00012438"/>
    </source>
</evidence>
<evidence type="ECO:0000256" key="5">
    <source>
        <dbReference type="ARBA" id="ARBA00023012"/>
    </source>
</evidence>
<comment type="caution">
    <text evidence="7">The sequence shown here is derived from an EMBL/GenBank/DDBJ whole genome shotgun (WGS) entry which is preliminary data.</text>
</comment>
<keyword evidence="5" id="KW-0902">Two-component regulatory system</keyword>
<dbReference type="InterPro" id="IPR036890">
    <property type="entry name" value="HATPase_C_sf"/>
</dbReference>
<dbReference type="OrthoDB" id="9778628at2"/>
<dbReference type="GO" id="GO:0004673">
    <property type="term" value="F:protein histidine kinase activity"/>
    <property type="evidence" value="ECO:0007669"/>
    <property type="project" value="UniProtKB-EC"/>
</dbReference>
<proteinExistence type="predicted"/>
<dbReference type="PANTHER" id="PTHR43047">
    <property type="entry name" value="TWO-COMPONENT HISTIDINE PROTEIN KINASE"/>
    <property type="match status" value="1"/>
</dbReference>
<feature type="domain" description="Histidine kinase/HSP90-like ATPase" evidence="6">
    <location>
        <begin position="4"/>
        <end position="58"/>
    </location>
</feature>
<accession>A0A3N6NV21</accession>
<evidence type="ECO:0000259" key="6">
    <source>
        <dbReference type="Pfam" id="PF02518"/>
    </source>
</evidence>
<dbReference type="PRINTS" id="PR00344">
    <property type="entry name" value="BCTRLSENSOR"/>
</dbReference>
<dbReference type="SUPFAM" id="SSF55874">
    <property type="entry name" value="ATPase domain of HSP90 chaperone/DNA topoisomerase II/histidine kinase"/>
    <property type="match status" value="1"/>
</dbReference>
<name>A0A3N6NV21_9CYAN</name>
<keyword evidence="8" id="KW-1185">Reference proteome</keyword>
<evidence type="ECO:0000256" key="1">
    <source>
        <dbReference type="ARBA" id="ARBA00000085"/>
    </source>
</evidence>
<evidence type="ECO:0000256" key="4">
    <source>
        <dbReference type="ARBA" id="ARBA00022777"/>
    </source>
</evidence>
<protein>
    <recommendedName>
        <fullName evidence="2">histidine kinase</fullName>
        <ecNumber evidence="2">2.7.13.3</ecNumber>
    </recommendedName>
</protein>
<dbReference type="InterPro" id="IPR003594">
    <property type="entry name" value="HATPase_dom"/>
</dbReference>
<dbReference type="Proteomes" id="UP000269154">
    <property type="component" value="Unassembled WGS sequence"/>
</dbReference>
<sequence length="63" mass="7149">MLTKQETIFQEFQQGDGSISREFVGTGLGLSISKHLIELHGGQIWVESEIGERLVLFLYFTSF</sequence>